<organism evidence="7 8">
    <name type="scientific">Salinisphaera orenii MK-B5</name>
    <dbReference type="NCBI Taxonomy" id="856730"/>
    <lineage>
        <taxon>Bacteria</taxon>
        <taxon>Pseudomonadati</taxon>
        <taxon>Pseudomonadota</taxon>
        <taxon>Gammaproteobacteria</taxon>
        <taxon>Salinisphaerales</taxon>
        <taxon>Salinisphaeraceae</taxon>
        <taxon>Salinisphaera</taxon>
    </lineage>
</organism>
<dbReference type="SMART" id="SM00382">
    <property type="entry name" value="AAA"/>
    <property type="match status" value="1"/>
</dbReference>
<dbReference type="PANTHER" id="PTHR43820">
    <property type="entry name" value="HIGH-AFFINITY BRANCHED-CHAIN AMINO ACID TRANSPORT ATP-BINDING PROTEIN LIVF"/>
    <property type="match status" value="1"/>
</dbReference>
<dbReference type="SUPFAM" id="SSF52540">
    <property type="entry name" value="P-loop containing nucleoside triphosphate hydrolases"/>
    <property type="match status" value="1"/>
</dbReference>
<protein>
    <submittedName>
        <fullName evidence="7">Urea ABC transporter ATP-binding protein</fullName>
    </submittedName>
</protein>
<evidence type="ECO:0000256" key="3">
    <source>
        <dbReference type="ARBA" id="ARBA00022741"/>
    </source>
</evidence>
<evidence type="ECO:0000313" key="7">
    <source>
        <dbReference type="EMBL" id="ROO24197.1"/>
    </source>
</evidence>
<dbReference type="InterPro" id="IPR003593">
    <property type="entry name" value="AAA+_ATPase"/>
</dbReference>
<dbReference type="EMBL" id="AYKH01000043">
    <property type="protein sequence ID" value="ROO24197.1"/>
    <property type="molecule type" value="Genomic_DNA"/>
</dbReference>
<dbReference type="GO" id="GO:0015658">
    <property type="term" value="F:branched-chain amino acid transmembrane transporter activity"/>
    <property type="evidence" value="ECO:0007669"/>
    <property type="project" value="TreeGrafter"/>
</dbReference>
<feature type="domain" description="ABC transporter" evidence="6">
    <location>
        <begin position="3"/>
        <end position="232"/>
    </location>
</feature>
<dbReference type="NCBIfam" id="TIGR03410">
    <property type="entry name" value="urea_trans_UrtE"/>
    <property type="match status" value="1"/>
</dbReference>
<sequence length="232" mass="25627">MLMQMSSMSAFYGKTQILRDFSFALDEGQCVCVLGRNGVGKTTLMRSIMGLTDRTTGQIEFAGRQIGELPTHERSRCGIGYIPQGRQIFGKLSVRENILLGSFARADGQVEVPEMCTSLFPYLAENLERRAGLLSGGQQQQLAIARALAVKPKVLLLDEPTDGIQPNIVAEIGETLRMLNKELGMTLILAEQHIKVARKLSDRFLMIDNGRVVAEGDIDELTDELVDEHMTV</sequence>
<evidence type="ECO:0000256" key="5">
    <source>
        <dbReference type="ARBA" id="ARBA00022970"/>
    </source>
</evidence>
<evidence type="ECO:0000256" key="1">
    <source>
        <dbReference type="ARBA" id="ARBA00005417"/>
    </source>
</evidence>
<keyword evidence="8" id="KW-1185">Reference proteome</keyword>
<evidence type="ECO:0000256" key="2">
    <source>
        <dbReference type="ARBA" id="ARBA00022448"/>
    </source>
</evidence>
<dbReference type="GO" id="GO:0015807">
    <property type="term" value="P:L-amino acid transport"/>
    <property type="evidence" value="ECO:0007669"/>
    <property type="project" value="TreeGrafter"/>
</dbReference>
<keyword evidence="2" id="KW-0813">Transport</keyword>
<dbReference type="InterPro" id="IPR052156">
    <property type="entry name" value="BCAA_Transport_ATP-bd_LivF"/>
</dbReference>
<dbReference type="GO" id="GO:0016887">
    <property type="term" value="F:ATP hydrolysis activity"/>
    <property type="evidence" value="ECO:0007669"/>
    <property type="project" value="InterPro"/>
</dbReference>
<dbReference type="CDD" id="cd03224">
    <property type="entry name" value="ABC_TM1139_LivF_branched"/>
    <property type="match status" value="1"/>
</dbReference>
<dbReference type="PANTHER" id="PTHR43820:SF5">
    <property type="entry name" value="HIGH-AFFINITY BRANCHED-CHAIN AMINO ACID TRANSPORT ATP-BINDING PROTEIN"/>
    <property type="match status" value="1"/>
</dbReference>
<dbReference type="GO" id="GO:0005524">
    <property type="term" value="F:ATP binding"/>
    <property type="evidence" value="ECO:0007669"/>
    <property type="project" value="UniProtKB-KW"/>
</dbReference>
<dbReference type="InterPro" id="IPR027417">
    <property type="entry name" value="P-loop_NTPase"/>
</dbReference>
<gene>
    <name evidence="7" type="ORF">SAOR_15410</name>
</gene>
<keyword evidence="3" id="KW-0547">Nucleotide-binding</keyword>
<evidence type="ECO:0000313" key="8">
    <source>
        <dbReference type="Proteomes" id="UP000283993"/>
    </source>
</evidence>
<dbReference type="PROSITE" id="PS50893">
    <property type="entry name" value="ABC_TRANSPORTER_2"/>
    <property type="match status" value="1"/>
</dbReference>
<dbReference type="Pfam" id="PF00005">
    <property type="entry name" value="ABC_tran"/>
    <property type="match status" value="1"/>
</dbReference>
<proteinExistence type="inferred from homology"/>
<dbReference type="Gene3D" id="3.40.50.300">
    <property type="entry name" value="P-loop containing nucleotide triphosphate hydrolases"/>
    <property type="match status" value="1"/>
</dbReference>
<accession>A0A423PF32</accession>
<reference evidence="7 8" key="1">
    <citation type="submission" date="2013-10" db="EMBL/GenBank/DDBJ databases">
        <title>Salinisphaera orenii MK-B5 Genome Sequencing.</title>
        <authorList>
            <person name="Lai Q."/>
            <person name="Li C."/>
            <person name="Shao Z."/>
        </authorList>
    </citation>
    <scope>NUCLEOTIDE SEQUENCE [LARGE SCALE GENOMIC DNA]</scope>
    <source>
        <strain evidence="7 8">MK-B5</strain>
    </source>
</reference>
<dbReference type="InterPro" id="IPR003439">
    <property type="entry name" value="ABC_transporter-like_ATP-bd"/>
</dbReference>
<keyword evidence="5" id="KW-0029">Amino-acid transport</keyword>
<dbReference type="InterPro" id="IPR017780">
    <property type="entry name" value="ABC_transptr_urea_ATP-bd_UrtE"/>
</dbReference>
<name>A0A423PF32_9GAMM</name>
<comment type="similarity">
    <text evidence="1">Belongs to the ABC transporter superfamily.</text>
</comment>
<comment type="caution">
    <text evidence="7">The sequence shown here is derived from an EMBL/GenBank/DDBJ whole genome shotgun (WGS) entry which is preliminary data.</text>
</comment>
<evidence type="ECO:0000256" key="4">
    <source>
        <dbReference type="ARBA" id="ARBA00022840"/>
    </source>
</evidence>
<dbReference type="AlphaFoldDB" id="A0A423PF32"/>
<dbReference type="Proteomes" id="UP000283993">
    <property type="component" value="Unassembled WGS sequence"/>
</dbReference>
<dbReference type="RefSeq" id="WP_123632212.1">
    <property type="nucleotide sequence ID" value="NZ_AYKH01000043.1"/>
</dbReference>
<keyword evidence="4 7" id="KW-0067">ATP-binding</keyword>
<evidence type="ECO:0000259" key="6">
    <source>
        <dbReference type="PROSITE" id="PS50893"/>
    </source>
</evidence>